<dbReference type="HOGENOM" id="CLU_016165_3_0_7"/>
<dbReference type="eggNOG" id="COG1807">
    <property type="taxonomic scope" value="Bacteria"/>
</dbReference>
<dbReference type="PANTHER" id="PTHR33908">
    <property type="entry name" value="MANNOSYLTRANSFERASE YKCB-RELATED"/>
    <property type="match status" value="1"/>
</dbReference>
<keyword evidence="2" id="KW-1003">Cell membrane</keyword>
<feature type="transmembrane region" description="Helical" evidence="8">
    <location>
        <begin position="316"/>
        <end position="335"/>
    </location>
</feature>
<keyword evidence="11" id="KW-1185">Reference proteome</keyword>
<accession>I4C6A4</accession>
<proteinExistence type="predicted"/>
<dbReference type="GO" id="GO:0009103">
    <property type="term" value="P:lipopolysaccharide biosynthetic process"/>
    <property type="evidence" value="ECO:0007669"/>
    <property type="project" value="UniProtKB-ARBA"/>
</dbReference>
<gene>
    <name evidence="10" type="ordered locus">Desti_2413</name>
</gene>
<feature type="transmembrane region" description="Helical" evidence="8">
    <location>
        <begin position="20"/>
        <end position="41"/>
    </location>
</feature>
<reference evidence="11" key="1">
    <citation type="submission" date="2012-06" db="EMBL/GenBank/DDBJ databases">
        <title>Complete sequence of chromosome of Desulfomonile tiedjei DSM 6799.</title>
        <authorList>
            <person name="Lucas S."/>
            <person name="Copeland A."/>
            <person name="Lapidus A."/>
            <person name="Glavina del Rio T."/>
            <person name="Dalin E."/>
            <person name="Tice H."/>
            <person name="Bruce D."/>
            <person name="Goodwin L."/>
            <person name="Pitluck S."/>
            <person name="Peters L."/>
            <person name="Ovchinnikova G."/>
            <person name="Zeytun A."/>
            <person name="Lu M."/>
            <person name="Kyrpides N."/>
            <person name="Mavromatis K."/>
            <person name="Ivanova N."/>
            <person name="Brettin T."/>
            <person name="Detter J.C."/>
            <person name="Han C."/>
            <person name="Larimer F."/>
            <person name="Land M."/>
            <person name="Hauser L."/>
            <person name="Markowitz V."/>
            <person name="Cheng J.-F."/>
            <person name="Hugenholtz P."/>
            <person name="Woyke T."/>
            <person name="Wu D."/>
            <person name="Spring S."/>
            <person name="Schroeder M."/>
            <person name="Brambilla E."/>
            <person name="Klenk H.-P."/>
            <person name="Eisen J.A."/>
        </authorList>
    </citation>
    <scope>NUCLEOTIDE SEQUENCE [LARGE SCALE GENOMIC DNA]</scope>
    <source>
        <strain evidence="11">ATCC 49306 / DSM 6799 / DCB-1</strain>
    </source>
</reference>
<evidence type="ECO:0000313" key="11">
    <source>
        <dbReference type="Proteomes" id="UP000006055"/>
    </source>
</evidence>
<evidence type="ECO:0000256" key="7">
    <source>
        <dbReference type="ARBA" id="ARBA00023136"/>
    </source>
</evidence>
<dbReference type="OrthoDB" id="9802649at2"/>
<comment type="subcellular location">
    <subcellularLocation>
        <location evidence="1">Cell membrane</location>
        <topology evidence="1">Multi-pass membrane protein</topology>
    </subcellularLocation>
</comment>
<dbReference type="PANTHER" id="PTHR33908:SF11">
    <property type="entry name" value="MEMBRANE PROTEIN"/>
    <property type="match status" value="1"/>
</dbReference>
<name>I4C6A4_DESTA</name>
<dbReference type="RefSeq" id="WP_014810238.1">
    <property type="nucleotide sequence ID" value="NC_018025.1"/>
</dbReference>
<dbReference type="PATRIC" id="fig|706587.4.peg.2775"/>
<evidence type="ECO:0000256" key="6">
    <source>
        <dbReference type="ARBA" id="ARBA00022989"/>
    </source>
</evidence>
<keyword evidence="4 10" id="KW-0808">Transferase</keyword>
<dbReference type="AlphaFoldDB" id="I4C6A4"/>
<dbReference type="GO" id="GO:0005886">
    <property type="term" value="C:plasma membrane"/>
    <property type="evidence" value="ECO:0007669"/>
    <property type="project" value="UniProtKB-SubCell"/>
</dbReference>
<dbReference type="InterPro" id="IPR038731">
    <property type="entry name" value="RgtA/B/C-like"/>
</dbReference>
<feature type="transmembrane region" description="Helical" evidence="8">
    <location>
        <begin position="85"/>
        <end position="105"/>
    </location>
</feature>
<keyword evidence="5 8" id="KW-0812">Transmembrane</keyword>
<feature type="transmembrane region" description="Helical" evidence="8">
    <location>
        <begin position="164"/>
        <end position="196"/>
    </location>
</feature>
<evidence type="ECO:0000256" key="1">
    <source>
        <dbReference type="ARBA" id="ARBA00004651"/>
    </source>
</evidence>
<keyword evidence="6 8" id="KW-1133">Transmembrane helix</keyword>
<feature type="transmembrane region" description="Helical" evidence="8">
    <location>
        <begin position="293"/>
        <end position="310"/>
    </location>
</feature>
<feature type="transmembrane region" description="Helical" evidence="8">
    <location>
        <begin position="208"/>
        <end position="227"/>
    </location>
</feature>
<feature type="transmembrane region" description="Helical" evidence="8">
    <location>
        <begin position="259"/>
        <end position="281"/>
    </location>
</feature>
<organism evidence="10 11">
    <name type="scientific">Desulfomonile tiedjei (strain ATCC 49306 / DSM 6799 / DCB-1)</name>
    <dbReference type="NCBI Taxonomy" id="706587"/>
    <lineage>
        <taxon>Bacteria</taxon>
        <taxon>Pseudomonadati</taxon>
        <taxon>Thermodesulfobacteriota</taxon>
        <taxon>Desulfomonilia</taxon>
        <taxon>Desulfomonilales</taxon>
        <taxon>Desulfomonilaceae</taxon>
        <taxon>Desulfomonile</taxon>
    </lineage>
</organism>
<dbReference type="Pfam" id="PF13231">
    <property type="entry name" value="PMT_2"/>
    <property type="match status" value="1"/>
</dbReference>
<dbReference type="STRING" id="706587.Desti_2413"/>
<sequence length="532" mass="61029">MIPEPKIQDPIVESKPATLFMPLLAVLLAVFTWRILFASWVNLIPDECSYWTWSRRLDWSYFDNSGMVAYLIRLSTELFRESTVFSVRFPFLVLSLATTFLLYSVSNQLFQSRPRALFCAVAVNLTPPFLLGGSAAIHDNASIFFWMLALWAAARYLRSQDSRWFYVMGFAAGASILSKYTGLLVLFSILLFLIWNREFRRQVFRKEPWIGVAIAVIMSLPILWWNIKHDWASLGHIFYIGSGATDITRRLLDGLGYHLAQFGLVSPLFYIALCVGAFVALVRNLRNPRPEETLLLSFGLPVVLFGIMAFKGHVEANWGFIGYPSLAILAVQIIFTRREQGKSGVWSFFTGRFLKWSVILAVGPVVFVILHAWIGLIPAFLEKKYAKEDRVIWETRGWAGLGRHINELREPQDILAGDSYQLCALMEFNIPGQPYVRYLAPWKRPTQFDVWNPSFDDMKGTNILYVSPVPLRPSSDVLTTVYENFQVVEELAPYHVMYHGQPIRTIHVYRGKNFDPFSPRRLGPRSLFYDSD</sequence>
<evidence type="ECO:0000256" key="2">
    <source>
        <dbReference type="ARBA" id="ARBA00022475"/>
    </source>
</evidence>
<evidence type="ECO:0000256" key="5">
    <source>
        <dbReference type="ARBA" id="ARBA00022692"/>
    </source>
</evidence>
<keyword evidence="7 8" id="KW-0472">Membrane</keyword>
<evidence type="ECO:0000259" key="9">
    <source>
        <dbReference type="Pfam" id="PF13231"/>
    </source>
</evidence>
<evidence type="ECO:0000313" key="10">
    <source>
        <dbReference type="EMBL" id="AFM25095.1"/>
    </source>
</evidence>
<dbReference type="KEGG" id="dti:Desti_2413"/>
<keyword evidence="3" id="KW-0328">Glycosyltransferase</keyword>
<dbReference type="GO" id="GO:0016763">
    <property type="term" value="F:pentosyltransferase activity"/>
    <property type="evidence" value="ECO:0007669"/>
    <property type="project" value="TreeGrafter"/>
</dbReference>
<evidence type="ECO:0000256" key="4">
    <source>
        <dbReference type="ARBA" id="ARBA00022679"/>
    </source>
</evidence>
<feature type="transmembrane region" description="Helical" evidence="8">
    <location>
        <begin position="356"/>
        <end position="381"/>
    </location>
</feature>
<dbReference type="InterPro" id="IPR050297">
    <property type="entry name" value="LipidA_mod_glycosyltrf_83"/>
</dbReference>
<dbReference type="EMBL" id="CP003360">
    <property type="protein sequence ID" value="AFM25095.1"/>
    <property type="molecule type" value="Genomic_DNA"/>
</dbReference>
<feature type="domain" description="Glycosyltransferase RgtA/B/C/D-like" evidence="9">
    <location>
        <begin position="67"/>
        <end position="225"/>
    </location>
</feature>
<protein>
    <submittedName>
        <fullName evidence="10">PMT family glycosyltransferase, 4-amino-4-deoxy-L-arabinose transferase</fullName>
    </submittedName>
</protein>
<evidence type="ECO:0000256" key="8">
    <source>
        <dbReference type="SAM" id="Phobius"/>
    </source>
</evidence>
<dbReference type="Proteomes" id="UP000006055">
    <property type="component" value="Chromosome"/>
</dbReference>
<feature type="transmembrane region" description="Helical" evidence="8">
    <location>
        <begin position="117"/>
        <end position="137"/>
    </location>
</feature>
<evidence type="ECO:0000256" key="3">
    <source>
        <dbReference type="ARBA" id="ARBA00022676"/>
    </source>
</evidence>